<keyword evidence="2" id="KW-1185">Reference proteome</keyword>
<proteinExistence type="predicted"/>
<gene>
    <name evidence="1" type="ORF">GQS65_18515</name>
</gene>
<evidence type="ECO:0000313" key="2">
    <source>
        <dbReference type="Proteomes" id="UP000451471"/>
    </source>
</evidence>
<sequence>MTGHTEYRLKGSDGDLRLEGVRSRYPEVPNSCDVATVERAAVIEGPWPEQHLRSAKRAKLRGDTSLSDWFVGYGKDRSCQFEGKWWHHIVMALRILSSHNTRIVAETLDRDDFYHPEFGELANDLEAYTGAPYSFIDEPLSEYPYDPSVDGE</sequence>
<organism evidence="1 2">
    <name type="scientific">Halomarina oriensis</name>
    <dbReference type="NCBI Taxonomy" id="671145"/>
    <lineage>
        <taxon>Archaea</taxon>
        <taxon>Methanobacteriati</taxon>
        <taxon>Methanobacteriota</taxon>
        <taxon>Stenosarchaea group</taxon>
        <taxon>Halobacteria</taxon>
        <taxon>Halobacteriales</taxon>
        <taxon>Natronomonadaceae</taxon>
        <taxon>Halomarina</taxon>
    </lineage>
</organism>
<dbReference type="Proteomes" id="UP000451471">
    <property type="component" value="Unassembled WGS sequence"/>
</dbReference>
<dbReference type="EMBL" id="WSZK01000036">
    <property type="protein sequence ID" value="MWG36453.1"/>
    <property type="molecule type" value="Genomic_DNA"/>
</dbReference>
<reference evidence="1 2" key="1">
    <citation type="submission" date="2019-12" db="EMBL/GenBank/DDBJ databases">
        <title>Halocatena pleomorpha gen. nov. sp. nov., an extremely halophilic archaeon of family Halobacteriaceae isolated from saltpan soil.</title>
        <authorList>
            <person name="Pal Y."/>
            <person name="Verma A."/>
            <person name="Krishnamurthi S."/>
            <person name="Kumar P."/>
        </authorList>
    </citation>
    <scope>NUCLEOTIDE SEQUENCE [LARGE SCALE GENOMIC DNA]</scope>
    <source>
        <strain evidence="1 2">JCM 16495</strain>
    </source>
</reference>
<name>A0A6B0GV47_9EURY</name>
<dbReference type="AlphaFoldDB" id="A0A6B0GV47"/>
<comment type="caution">
    <text evidence="1">The sequence shown here is derived from an EMBL/GenBank/DDBJ whole genome shotgun (WGS) entry which is preliminary data.</text>
</comment>
<accession>A0A6B0GV47</accession>
<protein>
    <submittedName>
        <fullName evidence="1">Uncharacterized protein</fullName>
    </submittedName>
</protein>
<dbReference type="RefSeq" id="WP_158206109.1">
    <property type="nucleotide sequence ID" value="NZ_WSZK01000036.1"/>
</dbReference>
<evidence type="ECO:0000313" key="1">
    <source>
        <dbReference type="EMBL" id="MWG36453.1"/>
    </source>
</evidence>